<organism evidence="1 2">
    <name type="scientific">Mycobacterium attenuatum</name>
    <dbReference type="NCBI Taxonomy" id="2341086"/>
    <lineage>
        <taxon>Bacteria</taxon>
        <taxon>Bacillati</taxon>
        <taxon>Actinomycetota</taxon>
        <taxon>Actinomycetes</taxon>
        <taxon>Mycobacteriales</taxon>
        <taxon>Mycobacteriaceae</taxon>
        <taxon>Mycobacterium</taxon>
    </lineage>
</organism>
<keyword evidence="2" id="KW-1185">Reference proteome</keyword>
<reference evidence="1 2" key="1">
    <citation type="submission" date="2018-09" db="EMBL/GenBank/DDBJ databases">
        <authorList>
            <person name="Tagini F."/>
        </authorList>
    </citation>
    <scope>NUCLEOTIDE SEQUENCE [LARGE SCALE GENOMIC DNA]</scope>
    <source>
        <strain evidence="1 2">MK136</strain>
    </source>
</reference>
<proteinExistence type="predicted"/>
<name>A0A498PVU0_9MYCO</name>
<dbReference type="EMBL" id="UPHP01000048">
    <property type="protein sequence ID" value="VBA37878.1"/>
    <property type="molecule type" value="Genomic_DNA"/>
</dbReference>
<evidence type="ECO:0000313" key="2">
    <source>
        <dbReference type="Proteomes" id="UP000273307"/>
    </source>
</evidence>
<dbReference type="Proteomes" id="UP000273307">
    <property type="component" value="Unassembled WGS sequence"/>
</dbReference>
<dbReference type="AlphaFoldDB" id="A0A498PVU0"/>
<gene>
    <name evidence="1" type="ORF">LAUMK136_02177</name>
</gene>
<sequence length="53" mass="5651">MVAGITATVTTHTVSLVTSGGVGNGGDMSYQDLFREDEDPRSSRWFTVGEISD</sequence>
<protein>
    <submittedName>
        <fullName evidence="1">Uncharacterized protein</fullName>
    </submittedName>
</protein>
<evidence type="ECO:0000313" key="1">
    <source>
        <dbReference type="EMBL" id="VBA37878.1"/>
    </source>
</evidence>
<accession>A0A498PVU0</accession>